<proteinExistence type="predicted"/>
<dbReference type="Proteomes" id="UP000316443">
    <property type="component" value="Unassembled WGS sequence"/>
</dbReference>
<evidence type="ECO:0000313" key="3">
    <source>
        <dbReference type="Proteomes" id="UP000316443"/>
    </source>
</evidence>
<dbReference type="AlphaFoldDB" id="A0A551Y4D1"/>
<evidence type="ECO:0000259" key="1">
    <source>
        <dbReference type="Pfam" id="PF13546"/>
    </source>
</evidence>
<comment type="caution">
    <text evidence="2">The sequence shown here is derived from an EMBL/GenBank/DDBJ whole genome shotgun (WGS) entry which is preliminary data.</text>
</comment>
<evidence type="ECO:0000313" key="2">
    <source>
        <dbReference type="EMBL" id="TRT55819.1"/>
    </source>
</evidence>
<gene>
    <name evidence="2" type="ORF">EWV85_08850</name>
</gene>
<organism evidence="2 3">
    <name type="scientific">Microcystis aeruginosa Ma_QC_C_20070703_M131</name>
    <dbReference type="NCBI Taxonomy" id="2486263"/>
    <lineage>
        <taxon>Bacteria</taxon>
        <taxon>Bacillati</taxon>
        <taxon>Cyanobacteriota</taxon>
        <taxon>Cyanophyceae</taxon>
        <taxon>Oscillatoriophycideae</taxon>
        <taxon>Chroococcales</taxon>
        <taxon>Microcystaceae</taxon>
        <taxon>Microcystis</taxon>
    </lineage>
</organism>
<sequence length="131" mass="15309">MPQFKLDRLVDEYCSLYRELFPEVRSYEYFKYLHIGLLSEIKRKTLPAIAREVGLENEQELHHFLTSSPWLAKALKERRLKLILSVLVEREITVIIDETGDKKKGKTTDYVKRQYIGNIGKVENGIVSVNP</sequence>
<feature type="domain" description="Transposase IS701-like DDE" evidence="1">
    <location>
        <begin position="32"/>
        <end position="130"/>
    </location>
</feature>
<reference evidence="2 3" key="1">
    <citation type="submission" date="2019-01" db="EMBL/GenBank/DDBJ databases">
        <title>Coherence of Microcystis species and biogeography revealed through population genomics.</title>
        <authorList>
            <person name="Perez-Carrascal O.M."/>
            <person name="Terrat Y."/>
            <person name="Giani A."/>
            <person name="Fortin N."/>
            <person name="Tromas N."/>
            <person name="Shapiro B.J."/>
        </authorList>
    </citation>
    <scope>NUCLEOTIDE SEQUENCE [LARGE SCALE GENOMIC DNA]</scope>
    <source>
        <strain evidence="2">Ma_QC_C_20070703_M131</strain>
    </source>
</reference>
<dbReference type="EMBL" id="SFCA01000093">
    <property type="protein sequence ID" value="TRT55819.1"/>
    <property type="molecule type" value="Genomic_DNA"/>
</dbReference>
<protein>
    <recommendedName>
        <fullName evidence="1">Transposase IS701-like DDE domain-containing protein</fullName>
    </recommendedName>
</protein>
<dbReference type="InterPro" id="IPR038721">
    <property type="entry name" value="IS701-like_DDE_dom"/>
</dbReference>
<dbReference type="PANTHER" id="PTHR33627">
    <property type="entry name" value="TRANSPOSASE"/>
    <property type="match status" value="1"/>
</dbReference>
<name>A0A551Y4D1_MICAE</name>
<accession>A0A551Y4D1</accession>
<dbReference type="Pfam" id="PF13546">
    <property type="entry name" value="DDE_5"/>
    <property type="match status" value="1"/>
</dbReference>
<dbReference type="InterPro" id="IPR039365">
    <property type="entry name" value="IS701-like"/>
</dbReference>
<dbReference type="PANTHER" id="PTHR33627:SF1">
    <property type="entry name" value="TRANSPOSASE"/>
    <property type="match status" value="1"/>
</dbReference>